<dbReference type="SUPFAM" id="SSF57850">
    <property type="entry name" value="RING/U-box"/>
    <property type="match status" value="1"/>
</dbReference>
<dbReference type="PANTHER" id="PTHR13363:SF6">
    <property type="entry name" value="RING FINGER AND SPRY DOMAIN-CONTAINING PROTEIN 1"/>
    <property type="match status" value="1"/>
</dbReference>
<dbReference type="InterPro" id="IPR035774">
    <property type="entry name" value="SPRY_RSPRY1"/>
</dbReference>
<evidence type="ECO:0000313" key="8">
    <source>
        <dbReference type="Proteomes" id="UP000053825"/>
    </source>
</evidence>
<evidence type="ECO:0000256" key="4">
    <source>
        <dbReference type="PROSITE-ProRule" id="PRU00175"/>
    </source>
</evidence>
<dbReference type="GO" id="GO:0004842">
    <property type="term" value="F:ubiquitin-protein transferase activity"/>
    <property type="evidence" value="ECO:0007669"/>
    <property type="project" value="InterPro"/>
</dbReference>
<dbReference type="Gene3D" id="3.30.40.10">
    <property type="entry name" value="Zinc/RING finger domain, C3HC4 (zinc finger)"/>
    <property type="match status" value="1"/>
</dbReference>
<dbReference type="InterPro" id="IPR043136">
    <property type="entry name" value="B30.2/SPRY_sf"/>
</dbReference>
<dbReference type="InterPro" id="IPR001841">
    <property type="entry name" value="Znf_RING"/>
</dbReference>
<name>A0A0L7QXQ5_9HYME</name>
<dbReference type="Pfam" id="PF13920">
    <property type="entry name" value="zf-C3HC4_3"/>
    <property type="match status" value="1"/>
</dbReference>
<evidence type="ECO:0000256" key="3">
    <source>
        <dbReference type="ARBA" id="ARBA00022833"/>
    </source>
</evidence>
<dbReference type="SMART" id="SM00449">
    <property type="entry name" value="SPRY"/>
    <property type="match status" value="1"/>
</dbReference>
<dbReference type="GO" id="GO:0005737">
    <property type="term" value="C:cytoplasm"/>
    <property type="evidence" value="ECO:0007669"/>
    <property type="project" value="TreeGrafter"/>
</dbReference>
<dbReference type="Gene3D" id="2.60.120.920">
    <property type="match status" value="1"/>
</dbReference>
<dbReference type="STRING" id="597456.A0A0L7QXQ5"/>
<dbReference type="PROSITE" id="PS50188">
    <property type="entry name" value="B302_SPRY"/>
    <property type="match status" value="1"/>
</dbReference>
<dbReference type="GO" id="GO:0051603">
    <property type="term" value="P:proteolysis involved in protein catabolic process"/>
    <property type="evidence" value="ECO:0007669"/>
    <property type="project" value="TreeGrafter"/>
</dbReference>
<dbReference type="Pfam" id="PF00622">
    <property type="entry name" value="SPRY"/>
    <property type="match status" value="1"/>
</dbReference>
<proteinExistence type="predicted"/>
<dbReference type="GO" id="GO:0008270">
    <property type="term" value="F:zinc ion binding"/>
    <property type="evidence" value="ECO:0007669"/>
    <property type="project" value="UniProtKB-KW"/>
</dbReference>
<dbReference type="SMART" id="SM00184">
    <property type="entry name" value="RING"/>
    <property type="match status" value="1"/>
</dbReference>
<protein>
    <submittedName>
        <fullName evidence="7">RING finger and SPRY domain-containing protein 1</fullName>
    </submittedName>
</protein>
<dbReference type="OrthoDB" id="10017393at2759"/>
<dbReference type="SUPFAM" id="SSF49899">
    <property type="entry name" value="Concanavalin A-like lectins/glucanases"/>
    <property type="match status" value="1"/>
</dbReference>
<feature type="domain" description="B30.2/SPRY" evidence="6">
    <location>
        <begin position="257"/>
        <end position="441"/>
    </location>
</feature>
<organism evidence="7 8">
    <name type="scientific">Habropoda laboriosa</name>
    <dbReference type="NCBI Taxonomy" id="597456"/>
    <lineage>
        <taxon>Eukaryota</taxon>
        <taxon>Metazoa</taxon>
        <taxon>Ecdysozoa</taxon>
        <taxon>Arthropoda</taxon>
        <taxon>Hexapoda</taxon>
        <taxon>Insecta</taxon>
        <taxon>Pterygota</taxon>
        <taxon>Neoptera</taxon>
        <taxon>Endopterygota</taxon>
        <taxon>Hymenoptera</taxon>
        <taxon>Apocrita</taxon>
        <taxon>Aculeata</taxon>
        <taxon>Apoidea</taxon>
        <taxon>Anthophila</taxon>
        <taxon>Apidae</taxon>
        <taxon>Habropoda</taxon>
    </lineage>
</organism>
<dbReference type="InterPro" id="IPR013320">
    <property type="entry name" value="ConA-like_dom_sf"/>
</dbReference>
<evidence type="ECO:0000256" key="1">
    <source>
        <dbReference type="ARBA" id="ARBA00022723"/>
    </source>
</evidence>
<keyword evidence="2 4" id="KW-0863">Zinc-finger</keyword>
<dbReference type="PANTHER" id="PTHR13363">
    <property type="entry name" value="RING FINGER AND SRY DOMAIN-CONTAINING"/>
    <property type="match status" value="1"/>
</dbReference>
<sequence length="532" mass="59848">MGNCLCNDPLDEIDVFQVPNHAETENTVFPESSVGTVASGEVSSSTFKFPTSANIDKLVLETLGVIGFLVDNEQEPPPAMLKLHAIADKEDGWIQVVSSMVNVIPMHNPLGPSVITLLLDDCPLPSKESVLRLSHMFQLSQKLGNVQTSATQQRNICVVLGCIAEKLAGPSSIAILSDATLDYLISNLKEDIDPYVVLYSLIALEKFAQTSENKITIKKRLMAEKPNPLLELEKWATENHYVRRQVGFCARWCLDNLFLMEGRKYSHDSVDTTGINVMLNTKDVSEYLKISPNGLEARCDAYSFESVRCTFQVDSGIWYYETLVITTGVMQIGWATKDSTFLNHEGYGIGDDEYSLSYDGCRRLIWYNAKSEKYHERPCWKAGDILGCLLDLKKLEIIFSINGVPLKPCVQLFKKVRSGFFAAASFMSFQQCLFNFGNIPFKYPPTDREYQKFNDYATLKPEDKVVLPKHIYLAQLRKLSVREDSCTLCFDQRASVRLLPCNHRGFCQTCSNQLVECPMCRATIKEVATDNT</sequence>
<dbReference type="InterPro" id="IPR045129">
    <property type="entry name" value="RNF123/RKP/RSPRY1"/>
</dbReference>
<dbReference type="InterPro" id="IPR013083">
    <property type="entry name" value="Znf_RING/FYVE/PHD"/>
</dbReference>
<dbReference type="CDD" id="cd12883">
    <property type="entry name" value="SPRY_RING"/>
    <property type="match status" value="1"/>
</dbReference>
<feature type="domain" description="RING-type" evidence="5">
    <location>
        <begin position="486"/>
        <end position="521"/>
    </location>
</feature>
<dbReference type="EMBL" id="KQ414699">
    <property type="protein sequence ID" value="KOC63393.1"/>
    <property type="molecule type" value="Genomic_DNA"/>
</dbReference>
<reference evidence="7 8" key="1">
    <citation type="submission" date="2015-07" db="EMBL/GenBank/DDBJ databases">
        <title>The genome of Habropoda laboriosa.</title>
        <authorList>
            <person name="Pan H."/>
            <person name="Kapheim K."/>
        </authorList>
    </citation>
    <scope>NUCLEOTIDE SEQUENCE [LARGE SCALE GENOMIC DNA]</scope>
    <source>
        <strain evidence="7">0110345459</strain>
    </source>
</reference>
<dbReference type="PROSITE" id="PS50089">
    <property type="entry name" value="ZF_RING_2"/>
    <property type="match status" value="1"/>
</dbReference>
<keyword evidence="1" id="KW-0479">Metal-binding</keyword>
<dbReference type="InterPro" id="IPR003877">
    <property type="entry name" value="SPRY_dom"/>
</dbReference>
<dbReference type="Proteomes" id="UP000053825">
    <property type="component" value="Unassembled WGS sequence"/>
</dbReference>
<evidence type="ECO:0000256" key="2">
    <source>
        <dbReference type="ARBA" id="ARBA00022771"/>
    </source>
</evidence>
<evidence type="ECO:0000259" key="6">
    <source>
        <dbReference type="PROSITE" id="PS50188"/>
    </source>
</evidence>
<dbReference type="AlphaFoldDB" id="A0A0L7QXQ5"/>
<dbReference type="CDD" id="cd16566">
    <property type="entry name" value="RING-HC_RSPRY1"/>
    <property type="match status" value="1"/>
</dbReference>
<evidence type="ECO:0000313" key="7">
    <source>
        <dbReference type="EMBL" id="KOC63393.1"/>
    </source>
</evidence>
<keyword evidence="3" id="KW-0862">Zinc</keyword>
<keyword evidence="8" id="KW-1185">Reference proteome</keyword>
<gene>
    <name evidence="7" type="ORF">WH47_01882</name>
</gene>
<evidence type="ECO:0000259" key="5">
    <source>
        <dbReference type="PROSITE" id="PS50089"/>
    </source>
</evidence>
<accession>A0A0L7QXQ5</accession>
<dbReference type="InterPro" id="IPR001870">
    <property type="entry name" value="B30.2/SPRY"/>
</dbReference>